<dbReference type="Gene3D" id="2.60.40.10">
    <property type="entry name" value="Immunoglobulins"/>
    <property type="match status" value="1"/>
</dbReference>
<gene>
    <name evidence="3" type="ORF">TVY486_0200510</name>
</gene>
<feature type="coiled-coil region" evidence="1">
    <location>
        <begin position="1102"/>
        <end position="1145"/>
    </location>
</feature>
<dbReference type="VEuPathDB" id="TriTrypDB:TvY486_0200510"/>
<proteinExistence type="predicted"/>
<reference evidence="3" key="1">
    <citation type="journal article" date="2012" name="Proc. Natl. Acad. Sci. U.S.A.">
        <title>Antigenic diversity is generated by distinct evolutionary mechanisms in African trypanosome species.</title>
        <authorList>
            <person name="Jackson A.P."/>
            <person name="Berry A."/>
            <person name="Aslett M."/>
            <person name="Allison H.C."/>
            <person name="Burton P."/>
            <person name="Vavrova-Anderson J."/>
            <person name="Brown R."/>
            <person name="Browne H."/>
            <person name="Corton N."/>
            <person name="Hauser H."/>
            <person name="Gamble J."/>
            <person name="Gilderthorp R."/>
            <person name="Marcello L."/>
            <person name="McQuillan J."/>
            <person name="Otto T.D."/>
            <person name="Quail M.A."/>
            <person name="Sanders M.J."/>
            <person name="van Tonder A."/>
            <person name="Ginger M.L."/>
            <person name="Field M.C."/>
            <person name="Barry J.D."/>
            <person name="Hertz-Fowler C."/>
            <person name="Berriman M."/>
        </authorList>
    </citation>
    <scope>NUCLEOTIDE SEQUENCE</scope>
    <source>
        <strain evidence="3">Y486</strain>
    </source>
</reference>
<accession>G0TRR7</accession>
<protein>
    <recommendedName>
        <fullName evidence="4">Abnormal spindle-like microcephaly-associated protein ASH domain-containing protein</fullName>
    </recommendedName>
</protein>
<evidence type="ECO:0000256" key="1">
    <source>
        <dbReference type="SAM" id="Coils"/>
    </source>
</evidence>
<sequence length="3427" mass="371547">MSEMLKVVPSALRFGAVAVNEAPSYCRFCIQNTDPSISLLIQLRTTTLSDAIQFQLWDDKMKLDDDIDDNDTCDVAKTHRTTVKKSTTYNAVFDSINIIERLTLGPYETREIVAIFRALPGIFSNIMEHAPPTLVSGCIQVTSTSLPETSTHLPMNEEKKDKIISATSVSQQRYEKTDSTTSFSTSSIDNSLITKEDENVIPPSIQFTRSPFQTAVRSETVTLPFSANVFLSSLVVSKSELQVTMTPNRTQLIGFSVRNTSALPLLFVIRMQTMPHKNVEIAVYEEEKFEMPQIGRTLVLDRHASMNFTVMIRTAAFATETTNSNEAIQSFHHRAVLQCDNLRDSRNSELVYVNVNVVAEDFKTDLVSVTNSALDFGAVYRGTPVVREVTFCNISRENVTIRLVDQRPRHCEGTITIVRAASDSSNKVDVETRNNNGSTINEQCPTSTNTVVSGSSSSSFLGNVVPVDEVVVMPQKSGFRVGVMYVPSTDRDYKGTANLKFELDFIVTGCEGGSGGNSSNYATRQQQRVVVRCVASLFTSTIVASPMNINFGDCLVGESRRCKFDIENPSPLPTTVRVMLRSKVVSIEGVPPRNSATGGRETVGEFSIAPRSNLSLTLRISPQRVNPIYCKQLTIVNVSNPAEDRLIVNIEANNMAPSEAEIHNELYTCECRPLIRDGCSNFTAAGGGSNGKNAEGHSDDESQLRAIATVPLIVAYAVCSKVDHPLALQLHTTGQEVDTFCLEGMPTNEFEGLAAELRLYCCFGSEDMAGKLIPERAEELLVNMMRALQNYAIPTKCLTLNPRSSSTFYVRIQRSTNIGVDVVTKEDGVNIVVENIELPRFMRLSYKVCSSRFELGGQKTKHFGEINVGERKTTKLPIINQCNSVLLLRVTKSRSVMAGYIRMDNSDRNSIYFRIRPFATKELELAFCPGLKGILEERIHFTNVLSPINEVTMTVKATVTKAETFDVSPDSWSFGRVPVPRLNQVDDPVVSAATPELCKWGLAHREDPGRSSTCVRVRFTVCNTSASRRALRLKLDSSTCVNATGSSASGCNAVGGGSSIVGSGGGCTDPAPGQSERPFKFEGIDVRLHLEMERGASNSSSSRKLAEKIEKLEQKLKIYRRKNKMEKATATMKQIEELKHALTGEVVDIDAAEEADGSGNGGSIQQEQRSQLVHPGGSVNESEGALANSKVQVHGDLFTVLSGDGVALSEMNAGESTILVLGLVFIRTTEHIPPVQSGAISLLLYEENDTETSRVVPVDVTLVREEEIDIIDPVTPGATTPPLCSKLATDEAALGNAFMNRSSVQSSRAPSKRKNRPHPATQHSLDVNTVVASQTSTGLEEGNISLSSIMVEAGSGVAATTFMRFPAAFIGKCVVYERCEFTVLVRATMDTPVVVLQPFRCAQGGSASCHCISAGSTNNSEVAQDCNNATGSEHAAAQSGSSGCGFPVQAMNYASPAASSLSISLMDAQFKFSERAGTACMERPFCITVECTPISTGPQRYVIPVRNLHNGSVSYLAVELHAVNQEDIQLLKVFPVALGFRDIIVPYIEDQLEVQSLSVRSSLPQPHALLVRSNRPALVQLFEDVKCKVPLKNPLQRAHLQGKVTVYVRLSPSEHARRHTCRMVTAGILVEAIASVRCSCESGEATHDKRVGYAVLAQSTVRVSACIGSGELALANTFIDIGAVPPHCQQARTTVVVSNPSDRFELQARLSPALASTRLGSSELTLAPGCSVEVPITLQLPTSGLVRESVTLHNLSCKQKPLIFRIVALKHDEAISAAIMKEGLVSHDSTEAHRPSTQRGCGCATLEKSIDDYCLGDTLTFQTASVVLGEDGTLRLHKPVSGTGMQITNHSALDLVLIAMSGAPLFFGCSNSSSLLHPPTHCEGVATHTSLTNSGCVSSGLLFSDGDIEKETDADANPLSHVYPCGRVRIEARRTEAVVWMLTELPPITVKQKQQLLRHELVTMEVTAQVCIGQVLSEGAGFNFNAMMFPTTRALPVTGQCVLMPKFLLKFALSEGRVEPLYVDVGVVGVKKTTEDVPQQSTCSPTTVHSAPCASDAISHTSQGSPGVPVSTAPWKDERDKGHGGSPLVSFHLTNLSPELPLHLNVECEPTVRFASNRITVLPLQTVRVEAVLVPKLIQTQGPFRLAVFFVNELNPENDMVVYVTGQYYRKVFELSCEETMDDRRESLSMQPLRVEDPATASLAVLSQTKVTLTAMESNVEVGVRVTTTPKLEGIIQLQALQYDTATTLQSLVFGQCQHAANANSVNNVAVTNANTSTGNTGGGNINNNNGGVSGGGSTGMISNVLGVNNSICPTSAGHVGGSGGVNSGGGTVTNSSFSSALASIPPGRSSNSKQREQQSFRLRCVLVKEDFAALASAFFAQRKNKATADVVRERGSLTFDKVIEGERRRPATSPLMWLGTLHFSDALTGTDEEVQIFGSLSAFPTFTVAPKLLLRPHCTVAVPTMRKVIELYGGVDHLRSMLTSSEALQLYSGEMDVVNPCKQHSVLLSVTPLLDQAYHGGIFVHCEQLEDDTHQATGGFVDVATGNGEACSVDIGEGLFACSPPFAAAPMGAEGQRIGRSTSDTVVLSVAPMGKRRVRVHLVLDKGRHQPKVEQVVVLALFDETVPCSHAVVRMLLAHEDGCTASHEGETQQLLRRPLCHASSLLGTGSRDLSSAHASSHVATGDNVTESDAAQVAFPEGGAGNLTAVASLLAEHFPGGMESGKSKVTGRVLSLRGNCTEVSDCGGVYACNYSFATASPPATDIMIHNNLTDTVVKYTITVISQRPQPWLLLPVASAVLGPGEVQPLRLNILSTDAGSFIGHLSITNNITPGEVLLLMLKAEVFLSTAGEGLFDILASDGQRLSNGAEQQIFIGQLFGEKTHRAYAALEIVNRSCVPLEFPLTVLRPFRMEFKNAPGEETDVEDTVGDEASKSASDAFVVDAATVGQCVFSEAEENDLEGCRSRRTLGEGEESKSSAAVEDRSQCDVRLLVCRLPGVSATREGSFKIDPNSRVKVAFLLVCDRLQLANGLVAHGEAEVVFKCKQARDARFFFKAHFQVCKPSFAVQRQLFFTHAEDYAVSLAFTNLRHSKLQVVFYTSSTILDIQRGPSLEREDRGESEDILLTIPASTTVVVRIRLDISRIATLCNWNSGNNMEHGTIDGIDVLLPPLYEYGVLLNAHNPSERARVELCYLPSSTHQTQQMSSIYVDSTRTYPLSKAIKAAQRRHCHERLCRFVLQFWRALTEIAEFLLPKIKQCASEKDFKEPHAANEPSTEHGSASESLGESDGNMNISSGKTENGSGISGEYTCTKDGNLKLEESNKTRQNQRDDTNTKKTTNKKYIDVLRSLLNELSWLVDEVIYASIFQNDQKTIENYGIYLTMFISTHPLMKTWGSYRANVADAQIANTLEQIMETIKVLPCPATLAL</sequence>
<feature type="region of interest" description="Disordered" evidence="2">
    <location>
        <begin position="1301"/>
        <end position="1324"/>
    </location>
</feature>
<dbReference type="EMBL" id="HE573018">
    <property type="protein sequence ID" value="CCC46639.1"/>
    <property type="molecule type" value="Genomic_DNA"/>
</dbReference>
<evidence type="ECO:0000256" key="2">
    <source>
        <dbReference type="SAM" id="MobiDB-lite"/>
    </source>
</evidence>
<evidence type="ECO:0008006" key="4">
    <source>
        <dbReference type="Google" id="ProtNLM"/>
    </source>
</evidence>
<keyword evidence="1" id="KW-0175">Coiled coil</keyword>
<dbReference type="PANTHER" id="PTHR39211">
    <property type="entry name" value="CHROMOSOME 7, WHOLE GENOME SHOTGUN SEQUENCE"/>
    <property type="match status" value="1"/>
</dbReference>
<feature type="compositionally biased region" description="Polar residues" evidence="2">
    <location>
        <begin position="3272"/>
        <end position="3302"/>
    </location>
</feature>
<evidence type="ECO:0000313" key="3">
    <source>
        <dbReference type="EMBL" id="CCC46639.1"/>
    </source>
</evidence>
<feature type="region of interest" description="Disordered" evidence="2">
    <location>
        <begin position="3263"/>
        <end position="3306"/>
    </location>
</feature>
<name>G0TRR7_TRYVY</name>
<dbReference type="InterPro" id="IPR013783">
    <property type="entry name" value="Ig-like_fold"/>
</dbReference>
<feature type="region of interest" description="Disordered" evidence="2">
    <location>
        <begin position="2058"/>
        <end position="2083"/>
    </location>
</feature>
<organism evidence="3">
    <name type="scientific">Trypanosoma vivax (strain Y486)</name>
    <dbReference type="NCBI Taxonomy" id="1055687"/>
    <lineage>
        <taxon>Eukaryota</taxon>
        <taxon>Discoba</taxon>
        <taxon>Euglenozoa</taxon>
        <taxon>Kinetoplastea</taxon>
        <taxon>Metakinetoplastina</taxon>
        <taxon>Trypanosomatida</taxon>
        <taxon>Trypanosomatidae</taxon>
        <taxon>Trypanosoma</taxon>
        <taxon>Duttonella</taxon>
    </lineage>
</organism>
<dbReference type="PANTHER" id="PTHR39211:SF1">
    <property type="entry name" value="ABNORMAL SPINDLE-LIKE MICROCEPHALY-ASSOCIATED PROTEIN ASH DOMAIN-CONTAINING PROTEIN"/>
    <property type="match status" value="1"/>
</dbReference>
<feature type="region of interest" description="Disordered" evidence="2">
    <location>
        <begin position="1154"/>
        <end position="1183"/>
    </location>
</feature>